<dbReference type="AlphaFoldDB" id="W6YKL9"/>
<dbReference type="HOGENOM" id="CLU_1849835_0_0_1"/>
<keyword evidence="2" id="KW-1185">Reference proteome</keyword>
<accession>W6YKL9</accession>
<dbReference type="OrthoDB" id="3748138at2759"/>
<dbReference type="KEGG" id="bor:COCMIDRAFT_110740"/>
<feature type="non-terminal residue" evidence="1">
    <location>
        <position position="1"/>
    </location>
</feature>
<dbReference type="eggNOG" id="ENOG502S8DI">
    <property type="taxonomic scope" value="Eukaryota"/>
</dbReference>
<dbReference type="RefSeq" id="XP_007693756.1">
    <property type="nucleotide sequence ID" value="XM_007695566.1"/>
</dbReference>
<sequence>DYFKLIYNTSLSNILRSLALKSAGYGTLVKCERASGDLTLPAEIESLSAYIRWISAQIMAVLIPNELGIVTRQEVMELSSDTLFSYFNKPARDVHVYVRYLETSQIERKSLLKQVCPIRGISVSAALSIWHELDLGDYA</sequence>
<dbReference type="EMBL" id="KI964268">
    <property type="protein sequence ID" value="EUC39727.1"/>
    <property type="molecule type" value="Genomic_DNA"/>
</dbReference>
<protein>
    <submittedName>
        <fullName evidence="1">Uncharacterized protein</fullName>
    </submittedName>
</protein>
<reference evidence="1 2" key="1">
    <citation type="journal article" date="2013" name="PLoS Genet.">
        <title>Comparative genome structure, secondary metabolite, and effector coding capacity across Cochliobolus pathogens.</title>
        <authorList>
            <person name="Condon B.J."/>
            <person name="Leng Y."/>
            <person name="Wu D."/>
            <person name="Bushley K.E."/>
            <person name="Ohm R.A."/>
            <person name="Otillar R."/>
            <person name="Martin J."/>
            <person name="Schackwitz W."/>
            <person name="Grimwood J."/>
            <person name="MohdZainudin N."/>
            <person name="Xue C."/>
            <person name="Wang R."/>
            <person name="Manning V.A."/>
            <person name="Dhillon B."/>
            <person name="Tu Z.J."/>
            <person name="Steffenson B.J."/>
            <person name="Salamov A."/>
            <person name="Sun H."/>
            <person name="Lowry S."/>
            <person name="LaButti K."/>
            <person name="Han J."/>
            <person name="Copeland A."/>
            <person name="Lindquist E."/>
            <person name="Barry K."/>
            <person name="Schmutz J."/>
            <person name="Baker S.E."/>
            <person name="Ciuffetti L.M."/>
            <person name="Grigoriev I.V."/>
            <person name="Zhong S."/>
            <person name="Turgeon B.G."/>
        </authorList>
    </citation>
    <scope>NUCLEOTIDE SEQUENCE [LARGE SCALE GENOMIC DNA]</scope>
    <source>
        <strain evidence="1 2">ATCC 44560</strain>
    </source>
</reference>
<dbReference type="GeneID" id="19119652"/>
<name>W6YKL9_COCMI</name>
<dbReference type="Proteomes" id="UP000054032">
    <property type="component" value="Unassembled WGS sequence"/>
</dbReference>
<evidence type="ECO:0000313" key="2">
    <source>
        <dbReference type="Proteomes" id="UP000054032"/>
    </source>
</evidence>
<organism evidence="1 2">
    <name type="scientific">Bipolaris oryzae ATCC 44560</name>
    <dbReference type="NCBI Taxonomy" id="930090"/>
    <lineage>
        <taxon>Eukaryota</taxon>
        <taxon>Fungi</taxon>
        <taxon>Dikarya</taxon>
        <taxon>Ascomycota</taxon>
        <taxon>Pezizomycotina</taxon>
        <taxon>Dothideomycetes</taxon>
        <taxon>Pleosporomycetidae</taxon>
        <taxon>Pleosporales</taxon>
        <taxon>Pleosporineae</taxon>
        <taxon>Pleosporaceae</taxon>
        <taxon>Bipolaris</taxon>
    </lineage>
</organism>
<evidence type="ECO:0000313" key="1">
    <source>
        <dbReference type="EMBL" id="EUC39727.1"/>
    </source>
</evidence>
<gene>
    <name evidence="1" type="ORF">COCMIDRAFT_110740</name>
</gene>
<proteinExistence type="predicted"/>